<protein>
    <submittedName>
        <fullName evidence="1">Uncharacterized protein</fullName>
    </submittedName>
</protein>
<proteinExistence type="predicted"/>
<sequence>MELRCLQEEVRGGTEEASIGAWWPGARQVHRRLRLFIDGENRRGIYTIRAVHPTASSKGTTKYQELKANTECLHIEIGSPTPTDEQLMFEAASGSNKGHVYDFGSQSAAITAERWGGSSSSSSVPSASSAAAHESCIEKEKRLWDTCSRHRCEILSFLHLETYCP</sequence>
<dbReference type="EMBL" id="CM044704">
    <property type="protein sequence ID" value="KAI5669037.1"/>
    <property type="molecule type" value="Genomic_DNA"/>
</dbReference>
<gene>
    <name evidence="1" type="ORF">M9H77_18890</name>
</gene>
<evidence type="ECO:0000313" key="2">
    <source>
        <dbReference type="Proteomes" id="UP001060085"/>
    </source>
</evidence>
<reference evidence="2" key="1">
    <citation type="journal article" date="2023" name="Nat. Plants">
        <title>Single-cell RNA sequencing provides a high-resolution roadmap for understanding the multicellular compartmentation of specialized metabolism.</title>
        <authorList>
            <person name="Sun S."/>
            <person name="Shen X."/>
            <person name="Li Y."/>
            <person name="Li Y."/>
            <person name="Wang S."/>
            <person name="Li R."/>
            <person name="Zhang H."/>
            <person name="Shen G."/>
            <person name="Guo B."/>
            <person name="Wei J."/>
            <person name="Xu J."/>
            <person name="St-Pierre B."/>
            <person name="Chen S."/>
            <person name="Sun C."/>
        </authorList>
    </citation>
    <scope>NUCLEOTIDE SEQUENCE [LARGE SCALE GENOMIC DNA]</scope>
</reference>
<comment type="caution">
    <text evidence="1">The sequence shown here is derived from an EMBL/GenBank/DDBJ whole genome shotgun (WGS) entry which is preliminary data.</text>
</comment>
<name>A0ACC0B8V5_CATRO</name>
<accession>A0ACC0B8V5</accession>
<dbReference type="Proteomes" id="UP001060085">
    <property type="component" value="Linkage Group LG04"/>
</dbReference>
<evidence type="ECO:0000313" key="1">
    <source>
        <dbReference type="EMBL" id="KAI5669037.1"/>
    </source>
</evidence>
<organism evidence="1 2">
    <name type="scientific">Catharanthus roseus</name>
    <name type="common">Madagascar periwinkle</name>
    <name type="synonym">Vinca rosea</name>
    <dbReference type="NCBI Taxonomy" id="4058"/>
    <lineage>
        <taxon>Eukaryota</taxon>
        <taxon>Viridiplantae</taxon>
        <taxon>Streptophyta</taxon>
        <taxon>Embryophyta</taxon>
        <taxon>Tracheophyta</taxon>
        <taxon>Spermatophyta</taxon>
        <taxon>Magnoliopsida</taxon>
        <taxon>eudicotyledons</taxon>
        <taxon>Gunneridae</taxon>
        <taxon>Pentapetalae</taxon>
        <taxon>asterids</taxon>
        <taxon>lamiids</taxon>
        <taxon>Gentianales</taxon>
        <taxon>Apocynaceae</taxon>
        <taxon>Rauvolfioideae</taxon>
        <taxon>Vinceae</taxon>
        <taxon>Catharanthinae</taxon>
        <taxon>Catharanthus</taxon>
    </lineage>
</organism>
<keyword evidence="2" id="KW-1185">Reference proteome</keyword>